<dbReference type="InterPro" id="IPR006034">
    <property type="entry name" value="Asparaginase/glutaminase-like"/>
</dbReference>
<dbReference type="PANTHER" id="PTHR11707:SF28">
    <property type="entry name" value="60 KDA LYSOPHOSPHOLIPASE"/>
    <property type="match status" value="1"/>
</dbReference>
<accession>A0ABN0WJ39</accession>
<evidence type="ECO:0000313" key="3">
    <source>
        <dbReference type="EMBL" id="GAA0339378.1"/>
    </source>
</evidence>
<organism evidence="3 4">
    <name type="scientific">Actinoallomurus spadix</name>
    <dbReference type="NCBI Taxonomy" id="79912"/>
    <lineage>
        <taxon>Bacteria</taxon>
        <taxon>Bacillati</taxon>
        <taxon>Actinomycetota</taxon>
        <taxon>Actinomycetes</taxon>
        <taxon>Streptosporangiales</taxon>
        <taxon>Thermomonosporaceae</taxon>
        <taxon>Actinoallomurus</taxon>
    </lineage>
</organism>
<dbReference type="InterPro" id="IPR027474">
    <property type="entry name" value="L-asparaginase_N"/>
</dbReference>
<comment type="caution">
    <text evidence="3">The sequence shown here is derived from an EMBL/GenBank/DDBJ whole genome shotgun (WGS) entry which is preliminary data.</text>
</comment>
<dbReference type="InterPro" id="IPR036152">
    <property type="entry name" value="Asp/glu_Ase-like_sf"/>
</dbReference>
<dbReference type="SUPFAM" id="SSF53774">
    <property type="entry name" value="Glutaminase/Asparaginase"/>
    <property type="match status" value="1"/>
</dbReference>
<reference evidence="3 4" key="1">
    <citation type="journal article" date="2019" name="Int. J. Syst. Evol. Microbiol.">
        <title>The Global Catalogue of Microorganisms (GCM) 10K type strain sequencing project: providing services to taxonomists for standard genome sequencing and annotation.</title>
        <authorList>
            <consortium name="The Broad Institute Genomics Platform"/>
            <consortium name="The Broad Institute Genome Sequencing Center for Infectious Disease"/>
            <person name="Wu L."/>
            <person name="Ma J."/>
        </authorList>
    </citation>
    <scope>NUCLEOTIDE SEQUENCE [LARGE SCALE GENOMIC DNA]</scope>
    <source>
        <strain evidence="3 4">JCM 3146</strain>
    </source>
</reference>
<gene>
    <name evidence="3" type="primary">ansB</name>
    <name evidence="3" type="ORF">GCM10010151_31210</name>
</gene>
<dbReference type="Pfam" id="PF17763">
    <property type="entry name" value="Asparaginase_C"/>
    <property type="match status" value="1"/>
</dbReference>
<dbReference type="PIRSF" id="PIRSF001220">
    <property type="entry name" value="L-ASNase_gatD"/>
    <property type="match status" value="1"/>
</dbReference>
<dbReference type="EMBL" id="BAAABM010000022">
    <property type="protein sequence ID" value="GAA0339378.1"/>
    <property type="molecule type" value="Genomic_DNA"/>
</dbReference>
<dbReference type="InterPro" id="IPR037152">
    <property type="entry name" value="L-asparaginase_N_sf"/>
</dbReference>
<dbReference type="Pfam" id="PF00710">
    <property type="entry name" value="Asparaginase"/>
    <property type="match status" value="1"/>
</dbReference>
<name>A0ABN0WJ39_9ACTN</name>
<dbReference type="InterPro" id="IPR040919">
    <property type="entry name" value="Asparaginase_C"/>
</dbReference>
<keyword evidence="4" id="KW-1185">Reference proteome</keyword>
<dbReference type="Gene3D" id="3.40.50.1170">
    <property type="entry name" value="L-asparaginase, N-terminal domain"/>
    <property type="match status" value="1"/>
</dbReference>
<feature type="domain" description="Asparaginase/glutaminase C-terminal" evidence="2">
    <location>
        <begin position="221"/>
        <end position="322"/>
    </location>
</feature>
<evidence type="ECO:0000259" key="1">
    <source>
        <dbReference type="Pfam" id="PF00710"/>
    </source>
</evidence>
<evidence type="ECO:0000313" key="4">
    <source>
        <dbReference type="Proteomes" id="UP001501822"/>
    </source>
</evidence>
<dbReference type="SMART" id="SM00870">
    <property type="entry name" value="Asparaginase"/>
    <property type="match status" value="1"/>
</dbReference>
<dbReference type="Proteomes" id="UP001501822">
    <property type="component" value="Unassembled WGS sequence"/>
</dbReference>
<dbReference type="Gene3D" id="3.40.50.40">
    <property type="match status" value="1"/>
</dbReference>
<feature type="domain" description="L-asparaginase N-terminal" evidence="1">
    <location>
        <begin position="5"/>
        <end position="194"/>
    </location>
</feature>
<sequence length="333" mass="34723">MTLPRVVVVGARGTIAGVSESRVAFDAYRSGALPVTELVGSLRPEVDGIADVATAESGAAHRTLRGLYELSRLVDARLADADAAVVTCGTNELAEAAYWLDLTVRSPKPVVVTGAMRPWTVIGSDGPPNLYNAIVLAASGRTADFGTVVLLNDTILAARDTVKTDTTRLHAFQSPEFGRLGTVDAARIRLHRAPARIQHRGGPRWATPFDLARVDAGRLPRVEIVPGYTAAGAEALTAVAAAGVHGIVLAGTPSRAQKAAAVELLRGDTVFVAAGNGGSGAVHPAAWDTVIGAGDLHPHKARLLLVLSLARTTDRGRIAGWFAEYGTPQFPSS</sequence>
<dbReference type="PIRSF" id="PIRSF500176">
    <property type="entry name" value="L_ASNase"/>
    <property type="match status" value="1"/>
</dbReference>
<proteinExistence type="predicted"/>
<protein>
    <submittedName>
        <fullName evidence="3">L-asparaginase 2</fullName>
    </submittedName>
</protein>
<dbReference type="RefSeq" id="WP_252809318.1">
    <property type="nucleotide sequence ID" value="NZ_BAAABM010000022.1"/>
</dbReference>
<dbReference type="InterPro" id="IPR027473">
    <property type="entry name" value="L-asparaginase_C"/>
</dbReference>
<evidence type="ECO:0000259" key="2">
    <source>
        <dbReference type="Pfam" id="PF17763"/>
    </source>
</evidence>
<dbReference type="PANTHER" id="PTHR11707">
    <property type="entry name" value="L-ASPARAGINASE"/>
    <property type="match status" value="1"/>
</dbReference>
<dbReference type="PROSITE" id="PS51732">
    <property type="entry name" value="ASN_GLN_ASE_3"/>
    <property type="match status" value="1"/>
</dbReference>